<feature type="transmembrane region" description="Helical" evidence="1">
    <location>
        <begin position="102"/>
        <end position="123"/>
    </location>
</feature>
<sequence length="124" mass="13763">MGTLLSSAIVSITLALIFYSIGTWSEHFQKGLRLWHIVFFILGLCADSLGTAIMTKIAGPMKENALHGITGALALILMAIHAAWAIYTYWKGNAKAKQKFSKFSIFVWTFWLIPYILGIVLGIK</sequence>
<keyword evidence="1" id="KW-0812">Transmembrane</keyword>
<keyword evidence="1" id="KW-0472">Membrane</keyword>
<feature type="transmembrane region" description="Helical" evidence="1">
    <location>
        <begin position="66"/>
        <end position="90"/>
    </location>
</feature>
<protein>
    <submittedName>
        <fullName evidence="2">TIGR03987 family protein</fullName>
    </submittedName>
</protein>
<dbReference type="EMBL" id="DVKT01000036">
    <property type="protein sequence ID" value="HIT39367.1"/>
    <property type="molecule type" value="Genomic_DNA"/>
</dbReference>
<organism evidence="2 3">
    <name type="scientific">Candidatus Caccoplasma intestinavium</name>
    <dbReference type="NCBI Taxonomy" id="2840716"/>
    <lineage>
        <taxon>Bacteria</taxon>
        <taxon>Pseudomonadati</taxon>
        <taxon>Bacteroidota</taxon>
        <taxon>Bacteroidia</taxon>
        <taxon>Bacteroidales</taxon>
        <taxon>Bacteroidaceae</taxon>
        <taxon>Bacteroidaceae incertae sedis</taxon>
        <taxon>Candidatus Caccoplasma</taxon>
    </lineage>
</organism>
<dbReference type="AlphaFoldDB" id="A0A9D1GF37"/>
<feature type="transmembrane region" description="Helical" evidence="1">
    <location>
        <begin position="6"/>
        <end position="22"/>
    </location>
</feature>
<gene>
    <name evidence="2" type="ORF">IAD06_04960</name>
</gene>
<reference evidence="2" key="1">
    <citation type="submission" date="2020-10" db="EMBL/GenBank/DDBJ databases">
        <authorList>
            <person name="Gilroy R."/>
        </authorList>
    </citation>
    <scope>NUCLEOTIDE SEQUENCE</scope>
    <source>
        <strain evidence="2">21143</strain>
    </source>
</reference>
<evidence type="ECO:0000313" key="3">
    <source>
        <dbReference type="Proteomes" id="UP000886722"/>
    </source>
</evidence>
<name>A0A9D1GF37_9BACT</name>
<accession>A0A9D1GF37</accession>
<proteinExistence type="predicted"/>
<comment type="caution">
    <text evidence="2">The sequence shown here is derived from an EMBL/GenBank/DDBJ whole genome shotgun (WGS) entry which is preliminary data.</text>
</comment>
<evidence type="ECO:0000313" key="2">
    <source>
        <dbReference type="EMBL" id="HIT39367.1"/>
    </source>
</evidence>
<dbReference type="NCBIfam" id="TIGR03987">
    <property type="entry name" value="HsmA family protein"/>
    <property type="match status" value="1"/>
</dbReference>
<evidence type="ECO:0000256" key="1">
    <source>
        <dbReference type="SAM" id="Phobius"/>
    </source>
</evidence>
<dbReference type="Proteomes" id="UP000886722">
    <property type="component" value="Unassembled WGS sequence"/>
</dbReference>
<keyword evidence="1" id="KW-1133">Transmembrane helix</keyword>
<dbReference type="InterPro" id="IPR023813">
    <property type="entry name" value="HsmA-like"/>
</dbReference>
<feature type="transmembrane region" description="Helical" evidence="1">
    <location>
        <begin position="34"/>
        <end position="54"/>
    </location>
</feature>
<reference evidence="2" key="2">
    <citation type="journal article" date="2021" name="PeerJ">
        <title>Extensive microbial diversity within the chicken gut microbiome revealed by metagenomics and culture.</title>
        <authorList>
            <person name="Gilroy R."/>
            <person name="Ravi A."/>
            <person name="Getino M."/>
            <person name="Pursley I."/>
            <person name="Horton D.L."/>
            <person name="Alikhan N.F."/>
            <person name="Baker D."/>
            <person name="Gharbi K."/>
            <person name="Hall N."/>
            <person name="Watson M."/>
            <person name="Adriaenssens E.M."/>
            <person name="Foster-Nyarko E."/>
            <person name="Jarju S."/>
            <person name="Secka A."/>
            <person name="Antonio M."/>
            <person name="Oren A."/>
            <person name="Chaudhuri R.R."/>
            <person name="La Ragione R."/>
            <person name="Hildebrand F."/>
            <person name="Pallen M.J."/>
        </authorList>
    </citation>
    <scope>NUCLEOTIDE SEQUENCE</scope>
    <source>
        <strain evidence="2">21143</strain>
    </source>
</reference>